<feature type="compositionally biased region" description="Low complexity" evidence="1">
    <location>
        <begin position="83"/>
        <end position="98"/>
    </location>
</feature>
<name>A0A8J3WC94_PLARO</name>
<comment type="caution">
    <text evidence="2">The sequence shown here is derived from an EMBL/GenBank/DDBJ whole genome shotgun (WGS) entry which is preliminary data.</text>
</comment>
<keyword evidence="3" id="KW-1185">Reference proteome</keyword>
<feature type="region of interest" description="Disordered" evidence="1">
    <location>
        <begin position="19"/>
        <end position="41"/>
    </location>
</feature>
<evidence type="ECO:0000256" key="1">
    <source>
        <dbReference type="SAM" id="MobiDB-lite"/>
    </source>
</evidence>
<organism evidence="2 3">
    <name type="scientific">Planobispora rosea</name>
    <dbReference type="NCBI Taxonomy" id="35762"/>
    <lineage>
        <taxon>Bacteria</taxon>
        <taxon>Bacillati</taxon>
        <taxon>Actinomycetota</taxon>
        <taxon>Actinomycetes</taxon>
        <taxon>Streptosporangiales</taxon>
        <taxon>Streptosporangiaceae</taxon>
        <taxon>Planobispora</taxon>
    </lineage>
</organism>
<gene>
    <name evidence="2" type="ORF">Pro02_31020</name>
</gene>
<protein>
    <submittedName>
        <fullName evidence="2">Uncharacterized protein</fullName>
    </submittedName>
</protein>
<proteinExistence type="predicted"/>
<evidence type="ECO:0000313" key="3">
    <source>
        <dbReference type="Proteomes" id="UP000655044"/>
    </source>
</evidence>
<accession>A0A8J3WC94</accession>
<feature type="compositionally biased region" description="Polar residues" evidence="1">
    <location>
        <begin position="23"/>
        <end position="32"/>
    </location>
</feature>
<reference evidence="2" key="1">
    <citation type="submission" date="2021-01" db="EMBL/GenBank/DDBJ databases">
        <title>Whole genome shotgun sequence of Planobispora rosea NBRC 15558.</title>
        <authorList>
            <person name="Komaki H."/>
            <person name="Tamura T."/>
        </authorList>
    </citation>
    <scope>NUCLEOTIDE SEQUENCE</scope>
    <source>
        <strain evidence="2">NBRC 15558</strain>
    </source>
</reference>
<dbReference type="EMBL" id="BOOI01000025">
    <property type="protein sequence ID" value="GIH84694.1"/>
    <property type="molecule type" value="Genomic_DNA"/>
</dbReference>
<evidence type="ECO:0000313" key="2">
    <source>
        <dbReference type="EMBL" id="GIH84694.1"/>
    </source>
</evidence>
<dbReference type="AlphaFoldDB" id="A0A8J3WC94"/>
<sequence length="98" mass="9785">MPTVTAATAVTVSSVIFIHPPNRRSSPNSAASPGQVAVAASRAAESLRRLEPLEPAEPAGLAGLGESVRIAIVADSSGRSRRPTGSSRESGPGANSGP</sequence>
<dbReference type="Proteomes" id="UP000655044">
    <property type="component" value="Unassembled WGS sequence"/>
</dbReference>
<feature type="region of interest" description="Disordered" evidence="1">
    <location>
        <begin position="74"/>
        <end position="98"/>
    </location>
</feature>